<reference evidence="3" key="3">
    <citation type="submission" date="2025-08" db="UniProtKB">
        <authorList>
            <consortium name="RefSeq"/>
        </authorList>
    </citation>
    <scope>IDENTIFICATION</scope>
    <source>
        <strain evidence="3">CBS 342.82</strain>
    </source>
</reference>
<name>A0A6J3MI50_9PEZI</name>
<keyword evidence="1" id="KW-0472">Membrane</keyword>
<keyword evidence="1" id="KW-0812">Transmembrane</keyword>
<reference evidence="3" key="1">
    <citation type="submission" date="2020-01" db="EMBL/GenBank/DDBJ databases">
        <authorList>
            <consortium name="DOE Joint Genome Institute"/>
            <person name="Haridas S."/>
            <person name="Albert R."/>
            <person name="Binder M."/>
            <person name="Bloem J."/>
            <person name="Labutti K."/>
            <person name="Salamov A."/>
            <person name="Andreopoulos B."/>
            <person name="Baker S.E."/>
            <person name="Barry K."/>
            <person name="Bills G."/>
            <person name="Bluhm B.H."/>
            <person name="Cannon C."/>
            <person name="Castanera R."/>
            <person name="Culley D.E."/>
            <person name="Daum C."/>
            <person name="Ezra D."/>
            <person name="Gonzalez J.B."/>
            <person name="Henrissat B."/>
            <person name="Kuo A."/>
            <person name="Liang C."/>
            <person name="Lipzen A."/>
            <person name="Lutzoni F."/>
            <person name="Magnuson J."/>
            <person name="Mondo S."/>
            <person name="Nolan M."/>
            <person name="Ohm R."/>
            <person name="Pangilinan J."/>
            <person name="Park H.-J."/>
            <person name="Ramirez L."/>
            <person name="Alfaro M."/>
            <person name="Sun H."/>
            <person name="Tritt A."/>
            <person name="Yoshinaga Y."/>
            <person name="Zwiers L.-H."/>
            <person name="Turgeon B.G."/>
            <person name="Goodwin S.B."/>
            <person name="Spatafora J.W."/>
            <person name="Crous P.W."/>
            <person name="Grigoriev I.V."/>
        </authorList>
    </citation>
    <scope>NUCLEOTIDE SEQUENCE</scope>
    <source>
        <strain evidence="3">CBS 342.82</strain>
    </source>
</reference>
<feature type="transmembrane region" description="Helical" evidence="1">
    <location>
        <begin position="6"/>
        <end position="24"/>
    </location>
</feature>
<dbReference type="GeneID" id="54361859"/>
<keyword evidence="1" id="KW-1133">Transmembrane helix</keyword>
<dbReference type="Proteomes" id="UP000504637">
    <property type="component" value="Unplaced"/>
</dbReference>
<proteinExistence type="predicted"/>
<dbReference type="AlphaFoldDB" id="A0A6J3MI50"/>
<evidence type="ECO:0000313" key="3">
    <source>
        <dbReference type="RefSeq" id="XP_033463618.1"/>
    </source>
</evidence>
<reference evidence="3" key="2">
    <citation type="submission" date="2020-04" db="EMBL/GenBank/DDBJ databases">
        <authorList>
            <consortium name="NCBI Genome Project"/>
        </authorList>
    </citation>
    <scope>NUCLEOTIDE SEQUENCE</scope>
    <source>
        <strain evidence="3">CBS 342.82</strain>
    </source>
</reference>
<keyword evidence="2" id="KW-1185">Reference proteome</keyword>
<organism evidence="3">
    <name type="scientific">Dissoconium aciculare CBS 342.82</name>
    <dbReference type="NCBI Taxonomy" id="1314786"/>
    <lineage>
        <taxon>Eukaryota</taxon>
        <taxon>Fungi</taxon>
        <taxon>Dikarya</taxon>
        <taxon>Ascomycota</taxon>
        <taxon>Pezizomycotina</taxon>
        <taxon>Dothideomycetes</taxon>
        <taxon>Dothideomycetidae</taxon>
        <taxon>Mycosphaerellales</taxon>
        <taxon>Dissoconiaceae</taxon>
        <taxon>Dissoconium</taxon>
    </lineage>
</organism>
<evidence type="ECO:0000256" key="1">
    <source>
        <dbReference type="SAM" id="Phobius"/>
    </source>
</evidence>
<dbReference type="RefSeq" id="XP_033463618.1">
    <property type="nucleotide sequence ID" value="XM_033604059.1"/>
</dbReference>
<accession>A0A6J3MI50</accession>
<gene>
    <name evidence="3" type="ORF">K489DRAFT_377016</name>
</gene>
<sequence length="59" mass="6620">MKHSAALALVMMMSSLAILCLILCRHPWKSPRAREANEVERARKVKPAAPLFGDHQIPK</sequence>
<protein>
    <submittedName>
        <fullName evidence="3">Uncharacterized protein</fullName>
    </submittedName>
</protein>
<evidence type="ECO:0000313" key="2">
    <source>
        <dbReference type="Proteomes" id="UP000504637"/>
    </source>
</evidence>